<dbReference type="Pfam" id="PF04203">
    <property type="entry name" value="Sortase"/>
    <property type="match status" value="1"/>
</dbReference>
<evidence type="ECO:0000256" key="4">
    <source>
        <dbReference type="SAM" id="Phobius"/>
    </source>
</evidence>
<evidence type="ECO:0000313" key="5">
    <source>
        <dbReference type="EMBL" id="QBR47382.1"/>
    </source>
</evidence>
<reference evidence="5 6" key="1">
    <citation type="submission" date="2019-03" db="EMBL/GenBank/DDBJ databases">
        <title>Complete Genome Sequence of Leuconostoc kimchii strain NKJ218 Isolated from Homemade Kimchi.</title>
        <authorList>
            <person name="Jung J.Y."/>
            <person name="Jin H.M."/>
            <person name="Jung J.-W."/>
            <person name="Lee S.-Y."/>
            <person name="Ryu B.-G."/>
            <person name="Han S.-S."/>
            <person name="Kang H.K."/>
            <person name="Choi H.W."/>
            <person name="Chung E.J."/>
            <person name="Choi K.-M."/>
        </authorList>
    </citation>
    <scope>NUCLEOTIDE SEQUENCE [LARGE SCALE GENOMIC DNA]</scope>
    <source>
        <strain evidence="5 6">NKJ218</strain>
    </source>
</reference>
<keyword evidence="4" id="KW-0472">Membrane</keyword>
<name>A0ABX5SJ33_9LACO</name>
<keyword evidence="1" id="KW-0645">Protease</keyword>
<dbReference type="CDD" id="cd06165">
    <property type="entry name" value="Sortase_A"/>
    <property type="match status" value="1"/>
</dbReference>
<dbReference type="Proteomes" id="UP000295756">
    <property type="component" value="Chromosome"/>
</dbReference>
<keyword evidence="6" id="KW-1185">Reference proteome</keyword>
<feature type="transmembrane region" description="Helical" evidence="4">
    <location>
        <begin position="24"/>
        <end position="45"/>
    </location>
</feature>
<evidence type="ECO:0000313" key="6">
    <source>
        <dbReference type="Proteomes" id="UP000295756"/>
    </source>
</evidence>
<keyword evidence="4" id="KW-1133">Transmembrane helix</keyword>
<evidence type="ECO:0000256" key="2">
    <source>
        <dbReference type="ARBA" id="ARBA00022801"/>
    </source>
</evidence>
<accession>A0ABX5SJ33</accession>
<gene>
    <name evidence="5" type="ORF">EW139_04330</name>
</gene>
<proteinExistence type="predicted"/>
<keyword evidence="3" id="KW-0788">Thiol protease</keyword>
<dbReference type="Gene3D" id="2.40.260.10">
    <property type="entry name" value="Sortase"/>
    <property type="match status" value="1"/>
</dbReference>
<keyword evidence="4" id="KW-0812">Transmembrane</keyword>
<sequence>MLPFIFSLALSNQGKIPSQNGKQLLYFGVLFVVTFIVYSIGEFIIKLRRKKKSVSFYNAMLVSCVVTVFAVLGLYLYQNNIANVKDIALHHVQKYQRSKTDKKSRQDNTSRRSIARMVMRNAAKGLKKQGFVAIPSRNILLPIYNDAYSDLGLNAGADYANRSEADPEGQQKPIMGQGNYGLAGHNFNDGHTGFSALQKSANHDAPYVNHGRLEGSSWLNGQTILLANQKGIYQYIISGQTTVPATQVSVLNPQKTAQLTIISCLFPSTEYRIITHAKLHKTYTWALAPDKYVSEFNLKTRDTNARVNWWNPGVEEGANGDKGGTN</sequence>
<keyword evidence="2" id="KW-0378">Hydrolase</keyword>
<dbReference type="RefSeq" id="WP_013974972.1">
    <property type="nucleotide sequence ID" value="NZ_CP037939.1"/>
</dbReference>
<dbReference type="InterPro" id="IPR023365">
    <property type="entry name" value="Sortase_dom-sf"/>
</dbReference>
<dbReference type="SUPFAM" id="SSF63817">
    <property type="entry name" value="Sortase"/>
    <property type="match status" value="1"/>
</dbReference>
<feature type="transmembrane region" description="Helical" evidence="4">
    <location>
        <begin position="57"/>
        <end position="77"/>
    </location>
</feature>
<protein>
    <submittedName>
        <fullName evidence="5">Class A sortase</fullName>
    </submittedName>
</protein>
<dbReference type="InterPro" id="IPR042007">
    <property type="entry name" value="Sortase_A"/>
</dbReference>
<evidence type="ECO:0000256" key="1">
    <source>
        <dbReference type="ARBA" id="ARBA00022670"/>
    </source>
</evidence>
<organism evidence="5 6">
    <name type="scientific">Leuconostoc kimchii</name>
    <dbReference type="NCBI Taxonomy" id="136609"/>
    <lineage>
        <taxon>Bacteria</taxon>
        <taxon>Bacillati</taxon>
        <taxon>Bacillota</taxon>
        <taxon>Bacilli</taxon>
        <taxon>Lactobacillales</taxon>
        <taxon>Lactobacillaceae</taxon>
        <taxon>Leuconostoc</taxon>
    </lineage>
</organism>
<dbReference type="InterPro" id="IPR005754">
    <property type="entry name" value="Sortase"/>
</dbReference>
<evidence type="ECO:0000256" key="3">
    <source>
        <dbReference type="ARBA" id="ARBA00022807"/>
    </source>
</evidence>
<dbReference type="EMBL" id="CP037939">
    <property type="protein sequence ID" value="QBR47382.1"/>
    <property type="molecule type" value="Genomic_DNA"/>
</dbReference>